<dbReference type="PROSITE" id="PS51371">
    <property type="entry name" value="CBS"/>
    <property type="match status" value="1"/>
</dbReference>
<proteinExistence type="predicted"/>
<dbReference type="Pfam" id="PF07085">
    <property type="entry name" value="DRTGG"/>
    <property type="match status" value="1"/>
</dbReference>
<keyword evidence="5" id="KW-0464">Manganese</keyword>
<dbReference type="Gene3D" id="3.40.1390.20">
    <property type="entry name" value="HprK N-terminal domain-like"/>
    <property type="match status" value="1"/>
</dbReference>
<dbReference type="SUPFAM" id="SSF64182">
    <property type="entry name" value="DHH phosphoesterases"/>
    <property type="match status" value="1"/>
</dbReference>
<evidence type="ECO:0000256" key="1">
    <source>
        <dbReference type="ARBA" id="ARBA00001936"/>
    </source>
</evidence>
<dbReference type="PANTHER" id="PTHR12112">
    <property type="entry name" value="BNIP - RELATED"/>
    <property type="match status" value="1"/>
</dbReference>
<dbReference type="GO" id="GO:0004427">
    <property type="term" value="F:inorganic diphosphate phosphatase activity"/>
    <property type="evidence" value="ECO:0007669"/>
    <property type="project" value="UniProtKB-EC"/>
</dbReference>
<dbReference type="GO" id="GO:0046872">
    <property type="term" value="F:metal ion binding"/>
    <property type="evidence" value="ECO:0007669"/>
    <property type="project" value="UniProtKB-KW"/>
</dbReference>
<reference evidence="10" key="1">
    <citation type="journal article" date="2021" name="PeerJ">
        <title>Extensive microbial diversity within the chicken gut microbiome revealed by metagenomics and culture.</title>
        <authorList>
            <person name="Gilroy R."/>
            <person name="Ravi A."/>
            <person name="Getino M."/>
            <person name="Pursley I."/>
            <person name="Horton D.L."/>
            <person name="Alikhan N.F."/>
            <person name="Baker D."/>
            <person name="Gharbi K."/>
            <person name="Hall N."/>
            <person name="Watson M."/>
            <person name="Adriaenssens E.M."/>
            <person name="Foster-Nyarko E."/>
            <person name="Jarju S."/>
            <person name="Secka A."/>
            <person name="Antonio M."/>
            <person name="Oren A."/>
            <person name="Chaudhuri R.R."/>
            <person name="La Ragione R."/>
            <person name="Hildebrand F."/>
            <person name="Pallen M.J."/>
        </authorList>
    </citation>
    <scope>NUCLEOTIDE SEQUENCE</scope>
    <source>
        <strain evidence="10">ChiHjej10B9-743</strain>
    </source>
</reference>
<dbReference type="EC" id="3.6.1.1" evidence="2"/>
<evidence type="ECO:0000256" key="8">
    <source>
        <dbReference type="PROSITE-ProRule" id="PRU00703"/>
    </source>
</evidence>
<keyword evidence="8" id="KW-0129">CBS domain</keyword>
<sequence>MPEGIRKINVIGHLHPDTDSVCSAIAYAHLKNEVEHTNIYEARRAGAVNRETAFVLKHFGFEEPPLITSVTPQIKDTEIQRQGGIDGEMSLFSAWNLMREAKTDTLCITDDDNNLEGLIAVKDIANANMDVFDTSVIGESHTCYANIIDTLKGEMILGDPTERVDGGNVRVGTTPELMEDTVLPGDIVLTTNRYETQQFAVECDARCLIICCSAHISHRVIASAERHGCAIITTPYDTYAAARLVSMSIPVRAKMLSEGILKVSVNTAIDDARKMMARSRHRFFPVIDEDSKYVGLVSSPNLLSAKKKHVILVDHNERSQSVEGLEQAEIMEIIDHHRIGSIETEGPAYFRNMPVGCTCTIVHMMYRESGVKIPKDIAGLMLSAILSDTLAFRSPTCTQMDRDAAAALAQIAEVDIDSYADEMFEAGADLTGRTAEEVFGADFKVFSRGNVKFGVGQGSYMTENSRKAAEALVGPYLAEAAREEELPLVFYLFTDVKSSSSEIIWYGDGAESIIERAFDAEPQNGMARLPGVVSRKKQVIPALMATLQSIQEDQD</sequence>
<evidence type="ECO:0000313" key="11">
    <source>
        <dbReference type="Proteomes" id="UP000824133"/>
    </source>
</evidence>
<protein>
    <recommendedName>
        <fullName evidence="2">inorganic diphosphatase</fullName>
        <ecNumber evidence="2">3.6.1.1</ecNumber>
    </recommendedName>
    <alternativeName>
        <fullName evidence="6">Pyrophosphate phospho-hydrolase</fullName>
    </alternativeName>
</protein>
<name>A0A9D1ZAF2_9ACTN</name>
<evidence type="ECO:0000259" key="9">
    <source>
        <dbReference type="PROSITE" id="PS51371"/>
    </source>
</evidence>
<dbReference type="Proteomes" id="UP000824133">
    <property type="component" value="Unassembled WGS sequence"/>
</dbReference>
<gene>
    <name evidence="10" type="ORF">IAA42_04480</name>
</gene>
<dbReference type="SUPFAM" id="SSF75138">
    <property type="entry name" value="HprK N-terminal domain-like"/>
    <property type="match status" value="1"/>
</dbReference>
<dbReference type="InterPro" id="IPR038222">
    <property type="entry name" value="DHHA2_dom_sf"/>
</dbReference>
<dbReference type="Pfam" id="PF02833">
    <property type="entry name" value="DHHA2"/>
    <property type="match status" value="1"/>
</dbReference>
<dbReference type="InterPro" id="IPR038763">
    <property type="entry name" value="DHH_sf"/>
</dbReference>
<evidence type="ECO:0000256" key="2">
    <source>
        <dbReference type="ARBA" id="ARBA00012146"/>
    </source>
</evidence>
<dbReference type="SMART" id="SM01131">
    <property type="entry name" value="DHHA2"/>
    <property type="match status" value="1"/>
</dbReference>
<dbReference type="NCBIfam" id="NF011442">
    <property type="entry name" value="PRK14869.1-4"/>
    <property type="match status" value="1"/>
</dbReference>
<dbReference type="InterPro" id="IPR004097">
    <property type="entry name" value="DHHA2"/>
</dbReference>
<evidence type="ECO:0000256" key="6">
    <source>
        <dbReference type="ARBA" id="ARBA00032535"/>
    </source>
</evidence>
<dbReference type="InterPro" id="IPR001667">
    <property type="entry name" value="DDH_dom"/>
</dbReference>
<dbReference type="Pfam" id="PF01368">
    <property type="entry name" value="DHH"/>
    <property type="match status" value="1"/>
</dbReference>
<dbReference type="SUPFAM" id="SSF54631">
    <property type="entry name" value="CBS-domain pair"/>
    <property type="match status" value="1"/>
</dbReference>
<evidence type="ECO:0000256" key="4">
    <source>
        <dbReference type="ARBA" id="ARBA00022801"/>
    </source>
</evidence>
<evidence type="ECO:0000256" key="7">
    <source>
        <dbReference type="ARBA" id="ARBA00047820"/>
    </source>
</evidence>
<dbReference type="Pfam" id="PF00571">
    <property type="entry name" value="CBS"/>
    <property type="match status" value="1"/>
</dbReference>
<dbReference type="Gene3D" id="3.10.310.20">
    <property type="entry name" value="DHHA2 domain"/>
    <property type="match status" value="1"/>
</dbReference>
<comment type="catalytic activity">
    <reaction evidence="7">
        <text>diphosphate + H2O = 2 phosphate + H(+)</text>
        <dbReference type="Rhea" id="RHEA:24576"/>
        <dbReference type="ChEBI" id="CHEBI:15377"/>
        <dbReference type="ChEBI" id="CHEBI:15378"/>
        <dbReference type="ChEBI" id="CHEBI:33019"/>
        <dbReference type="ChEBI" id="CHEBI:43474"/>
        <dbReference type="EC" id="3.6.1.1"/>
    </reaction>
</comment>
<reference evidence="10" key="2">
    <citation type="submission" date="2021-04" db="EMBL/GenBank/DDBJ databases">
        <authorList>
            <person name="Gilroy R."/>
        </authorList>
    </citation>
    <scope>NUCLEOTIDE SEQUENCE</scope>
    <source>
        <strain evidence="10">ChiHjej10B9-743</strain>
    </source>
</reference>
<keyword evidence="4 10" id="KW-0378">Hydrolase</keyword>
<dbReference type="InterPro" id="IPR010766">
    <property type="entry name" value="DRTGG"/>
</dbReference>
<organism evidence="10 11">
    <name type="scientific">Candidatus Olsenella excrementavium</name>
    <dbReference type="NCBI Taxonomy" id="2838709"/>
    <lineage>
        <taxon>Bacteria</taxon>
        <taxon>Bacillati</taxon>
        <taxon>Actinomycetota</taxon>
        <taxon>Coriobacteriia</taxon>
        <taxon>Coriobacteriales</taxon>
        <taxon>Atopobiaceae</taxon>
        <taxon>Olsenella</taxon>
    </lineage>
</organism>
<dbReference type="PANTHER" id="PTHR12112:SF22">
    <property type="entry name" value="MANGANESE-DEPENDENT INORGANIC PYROPHOSPHATASE-RELATED"/>
    <property type="match status" value="1"/>
</dbReference>
<evidence type="ECO:0000256" key="5">
    <source>
        <dbReference type="ARBA" id="ARBA00023211"/>
    </source>
</evidence>
<dbReference type="NCBIfam" id="NF011443">
    <property type="entry name" value="PRK14869.1-5"/>
    <property type="match status" value="1"/>
</dbReference>
<dbReference type="AlphaFoldDB" id="A0A9D1ZAF2"/>
<dbReference type="InterPro" id="IPR000644">
    <property type="entry name" value="CBS_dom"/>
</dbReference>
<dbReference type="EMBL" id="DXCP01000034">
    <property type="protein sequence ID" value="HIY79676.1"/>
    <property type="molecule type" value="Genomic_DNA"/>
</dbReference>
<evidence type="ECO:0000256" key="3">
    <source>
        <dbReference type="ARBA" id="ARBA00022723"/>
    </source>
</evidence>
<dbReference type="InterPro" id="IPR046342">
    <property type="entry name" value="CBS_dom_sf"/>
</dbReference>
<accession>A0A9D1ZAF2</accession>
<dbReference type="Gene3D" id="3.90.1640.10">
    <property type="entry name" value="inorganic pyrophosphatase (n-terminal core)"/>
    <property type="match status" value="2"/>
</dbReference>
<feature type="domain" description="CBS" evidence="9">
    <location>
        <begin position="255"/>
        <end position="313"/>
    </location>
</feature>
<keyword evidence="3" id="KW-0479">Metal-binding</keyword>
<dbReference type="InterPro" id="IPR028979">
    <property type="entry name" value="Ser_kin/Pase_Hpr-like_N_sf"/>
</dbReference>
<comment type="cofactor">
    <cofactor evidence="1">
        <name>Mn(2+)</name>
        <dbReference type="ChEBI" id="CHEBI:29035"/>
    </cofactor>
</comment>
<evidence type="ECO:0000313" key="10">
    <source>
        <dbReference type="EMBL" id="HIY79676.1"/>
    </source>
</evidence>
<dbReference type="FunFam" id="3.90.1640.10:FF:000001">
    <property type="entry name" value="Probable manganese-dependent inorganic pyrophosphatase"/>
    <property type="match status" value="1"/>
</dbReference>
<comment type="caution">
    <text evidence="10">The sequence shown here is derived from an EMBL/GenBank/DDBJ whole genome shotgun (WGS) entry which is preliminary data.</text>
</comment>
<dbReference type="GO" id="GO:0005737">
    <property type="term" value="C:cytoplasm"/>
    <property type="evidence" value="ECO:0007669"/>
    <property type="project" value="InterPro"/>
</dbReference>